<keyword evidence="2" id="KW-0732">Signal</keyword>
<organism evidence="3">
    <name type="scientific">Fusarium oxysporum f. sp. melonis 26406</name>
    <dbReference type="NCBI Taxonomy" id="1089452"/>
    <lineage>
        <taxon>Eukaryota</taxon>
        <taxon>Fungi</taxon>
        <taxon>Dikarya</taxon>
        <taxon>Ascomycota</taxon>
        <taxon>Pezizomycotina</taxon>
        <taxon>Sordariomycetes</taxon>
        <taxon>Hypocreomycetidae</taxon>
        <taxon>Hypocreales</taxon>
        <taxon>Nectriaceae</taxon>
        <taxon>Fusarium</taxon>
        <taxon>Fusarium oxysporum species complex</taxon>
    </lineage>
</organism>
<evidence type="ECO:0000256" key="2">
    <source>
        <dbReference type="SAM" id="SignalP"/>
    </source>
</evidence>
<evidence type="ECO:0000256" key="1">
    <source>
        <dbReference type="SAM" id="MobiDB-lite"/>
    </source>
</evidence>
<proteinExistence type="predicted"/>
<name>W9ZQ13_FUSOX</name>
<dbReference type="Proteomes" id="UP000030703">
    <property type="component" value="Unassembled WGS sequence"/>
</dbReference>
<reference evidence="3" key="2">
    <citation type="submission" date="2014-02" db="EMBL/GenBank/DDBJ databases">
        <title>Annotation of the Genome Sequence of Fusarium oxysporum f. sp. melonis 26406.</title>
        <authorList>
            <consortium name="The Broad Institute Genomics Platform"/>
            <person name="Ma L.-J."/>
            <person name="Corby-Kistler H."/>
            <person name="Broz K."/>
            <person name="Gale L.R."/>
            <person name="Jonkers W."/>
            <person name="O'Donnell K."/>
            <person name="Ploetz R."/>
            <person name="Steinberg C."/>
            <person name="Schwartz D.C."/>
            <person name="VanEtten H."/>
            <person name="Zhou S."/>
            <person name="Young S.K."/>
            <person name="Zeng Q."/>
            <person name="Gargeya S."/>
            <person name="Fitzgerald M."/>
            <person name="Abouelleil A."/>
            <person name="Alvarado L."/>
            <person name="Chapman S.B."/>
            <person name="Gainer-Dewar J."/>
            <person name="Goldberg J."/>
            <person name="Griggs A."/>
            <person name="Gujja S."/>
            <person name="Hansen M."/>
            <person name="Howarth C."/>
            <person name="Imamovic A."/>
            <person name="Ireland A."/>
            <person name="Larimer J."/>
            <person name="McCowan C."/>
            <person name="Murphy C."/>
            <person name="Pearson M."/>
            <person name="Poon T.W."/>
            <person name="Priest M."/>
            <person name="Roberts A."/>
            <person name="Saif S."/>
            <person name="Shea T."/>
            <person name="Sykes S."/>
            <person name="Wortman J."/>
            <person name="Nusbaum C."/>
            <person name="Birren B."/>
        </authorList>
    </citation>
    <scope>NUCLEOTIDE SEQUENCE</scope>
    <source>
        <strain evidence="3">26406</strain>
    </source>
</reference>
<feature type="region of interest" description="Disordered" evidence="1">
    <location>
        <begin position="160"/>
        <end position="181"/>
    </location>
</feature>
<dbReference type="OrthoDB" id="5109783at2759"/>
<dbReference type="AlphaFoldDB" id="W9ZQ13"/>
<sequence length="234" mass="25817">MRSCFSPLFSFLDFPFLFSTEMGSLKIPPEHVYCIQAGKKHHELFTTTYVAANYCGHCGLANPFRPQTRARSKTPALPGPYDEVVEVEDSPPPRPVIPASQLLRDRSKPMPSIGVGRTAQQLPVEMFAAGAMSTRARIPPPQLSSSPQFAAVASAASRALQNSKANTRKPTRHRTGYQDGAASEGYGDQVFLGRFTDLGLILHDVVRPSSTAPAYNRSYEQRPLESFLCIEFLW</sequence>
<dbReference type="HOGENOM" id="CLU_1185062_0_0_1"/>
<feature type="compositionally biased region" description="Basic residues" evidence="1">
    <location>
        <begin position="166"/>
        <end position="175"/>
    </location>
</feature>
<evidence type="ECO:0000313" key="3">
    <source>
        <dbReference type="EMBL" id="EXK23226.1"/>
    </source>
</evidence>
<feature type="signal peptide" evidence="2">
    <location>
        <begin position="1"/>
        <end position="19"/>
    </location>
</feature>
<gene>
    <name evidence="3" type="ORF">FOMG_19994</name>
</gene>
<dbReference type="EMBL" id="KI981195">
    <property type="protein sequence ID" value="EXK23226.1"/>
    <property type="molecule type" value="Genomic_DNA"/>
</dbReference>
<accession>W9ZQ13</accession>
<feature type="chain" id="PRO_5004933829" evidence="2">
    <location>
        <begin position="20"/>
        <end position="234"/>
    </location>
</feature>
<dbReference type="VEuPathDB" id="FungiDB:FOMG_19994"/>
<reference evidence="3" key="1">
    <citation type="submission" date="2012-04" db="EMBL/GenBank/DDBJ databases">
        <title>The Genome Sequence of Fusarium oxysporum melonis.</title>
        <authorList>
            <consortium name="The Broad Institute Genome Sequencing Platform"/>
            <person name="Ma L.-J."/>
            <person name="Gale L.R."/>
            <person name="Schwartz D.C."/>
            <person name="Zhou S."/>
            <person name="Corby-Kistler H."/>
            <person name="Young S.K."/>
            <person name="Zeng Q."/>
            <person name="Gargeya S."/>
            <person name="Fitzgerald M."/>
            <person name="Haas B."/>
            <person name="Abouelleil A."/>
            <person name="Alvarado L."/>
            <person name="Arachchi H.M."/>
            <person name="Berlin A."/>
            <person name="Brown A."/>
            <person name="Chapman S.B."/>
            <person name="Chen Z."/>
            <person name="Dunbar C."/>
            <person name="Freedman E."/>
            <person name="Gearin G."/>
            <person name="Goldberg J."/>
            <person name="Griggs A."/>
            <person name="Gujja S."/>
            <person name="Heiman D."/>
            <person name="Howarth C."/>
            <person name="Larson L."/>
            <person name="Lui A."/>
            <person name="MacDonald P.J.P."/>
            <person name="Montmayeur A."/>
            <person name="Murphy C."/>
            <person name="Neiman D."/>
            <person name="Pearson M."/>
            <person name="Priest M."/>
            <person name="Roberts A."/>
            <person name="Saif S."/>
            <person name="Shea T."/>
            <person name="Shenoy N."/>
            <person name="Sisk P."/>
            <person name="Stolte C."/>
            <person name="Sykes S."/>
            <person name="Wortman J."/>
            <person name="Nusbaum C."/>
            <person name="Birren B."/>
        </authorList>
    </citation>
    <scope>NUCLEOTIDE SEQUENCE</scope>
    <source>
        <strain evidence="3">26406</strain>
    </source>
</reference>
<protein>
    <submittedName>
        <fullName evidence="3">Uncharacterized protein</fullName>
    </submittedName>
</protein>